<dbReference type="PANTHER" id="PTHR43712:SF2">
    <property type="entry name" value="O-METHYLTRANSFERASE CICE"/>
    <property type="match status" value="1"/>
</dbReference>
<dbReference type="InterPro" id="IPR012967">
    <property type="entry name" value="COMT_dimerisation"/>
</dbReference>
<keyword evidence="3" id="KW-0949">S-adenosyl-L-methionine</keyword>
<sequence length="342" mass="36763">MARSPLLDMAFGFMPAQIIYTAAELRLADALADGPRTAGELAERTGTHAPSLLRLLRALTVLGAVRQPEPDRFALTDEGRRLRGDVPDSIRGLVGLFCAPEVWRSWGELTETVRTGEYAWERVTGGTPFEYFARNPELSATFNAAMAEGTRDVAPAVVKAHDFGRYRTIADLGGGNGTLLAEIMSAVPGLRGVLFDLPAALERAGRTLEGAGVADRCEVVPGDFFEAVPEGADAYLLKSVIHDWDDEKAAAVLRTCRAAMTPGARVLIVEPVLPPLVTPEFRGALMSDVNMLVATGGRERTEAEFRDLLAAAGLRPVSVSDRLEPTTYRIIEAAPVEAAPRP</sequence>
<feature type="domain" description="O-methyltransferase C-terminal" evidence="4">
    <location>
        <begin position="106"/>
        <end position="314"/>
    </location>
</feature>
<dbReference type="InterPro" id="IPR029063">
    <property type="entry name" value="SAM-dependent_MTases_sf"/>
</dbReference>
<name>A0ABP7W4T2_9ACTN</name>
<dbReference type="Pfam" id="PF08100">
    <property type="entry name" value="Dimerisation"/>
    <property type="match status" value="1"/>
</dbReference>
<dbReference type="SUPFAM" id="SSF46785">
    <property type="entry name" value="Winged helix' DNA-binding domain"/>
    <property type="match status" value="1"/>
</dbReference>
<dbReference type="Pfam" id="PF00891">
    <property type="entry name" value="Methyltransf_2"/>
    <property type="match status" value="1"/>
</dbReference>
<protein>
    <submittedName>
        <fullName evidence="6">Methyltransferase</fullName>
    </submittedName>
</protein>
<dbReference type="InterPro" id="IPR016461">
    <property type="entry name" value="COMT-like"/>
</dbReference>
<dbReference type="CDD" id="cd02440">
    <property type="entry name" value="AdoMet_MTases"/>
    <property type="match status" value="1"/>
</dbReference>
<evidence type="ECO:0000313" key="6">
    <source>
        <dbReference type="EMBL" id="GAA4081018.1"/>
    </source>
</evidence>
<reference evidence="7" key="1">
    <citation type="journal article" date="2019" name="Int. J. Syst. Evol. Microbiol.">
        <title>The Global Catalogue of Microorganisms (GCM) 10K type strain sequencing project: providing services to taxonomists for standard genome sequencing and annotation.</title>
        <authorList>
            <consortium name="The Broad Institute Genomics Platform"/>
            <consortium name="The Broad Institute Genome Sequencing Center for Infectious Disease"/>
            <person name="Wu L."/>
            <person name="Ma J."/>
        </authorList>
    </citation>
    <scope>NUCLEOTIDE SEQUENCE [LARGE SCALE GENOMIC DNA]</scope>
    <source>
        <strain evidence="7">JCM 16702</strain>
    </source>
</reference>
<dbReference type="PIRSF" id="PIRSF005739">
    <property type="entry name" value="O-mtase"/>
    <property type="match status" value="1"/>
</dbReference>
<evidence type="ECO:0000256" key="3">
    <source>
        <dbReference type="ARBA" id="ARBA00022691"/>
    </source>
</evidence>
<gene>
    <name evidence="6" type="ORF">GCM10022214_44610</name>
</gene>
<dbReference type="InterPro" id="IPR036390">
    <property type="entry name" value="WH_DNA-bd_sf"/>
</dbReference>
<keyword evidence="1 6" id="KW-0489">Methyltransferase</keyword>
<evidence type="ECO:0000313" key="7">
    <source>
        <dbReference type="Proteomes" id="UP001500683"/>
    </source>
</evidence>
<feature type="domain" description="O-methyltransferase dimerisation" evidence="5">
    <location>
        <begin position="8"/>
        <end position="81"/>
    </location>
</feature>
<keyword evidence="2" id="KW-0808">Transferase</keyword>
<dbReference type="Proteomes" id="UP001500683">
    <property type="component" value="Unassembled WGS sequence"/>
</dbReference>
<comment type="caution">
    <text evidence="6">The sequence shown here is derived from an EMBL/GenBank/DDBJ whole genome shotgun (WGS) entry which is preliminary data.</text>
</comment>
<proteinExistence type="predicted"/>
<dbReference type="Gene3D" id="3.40.50.150">
    <property type="entry name" value="Vaccinia Virus protein VP39"/>
    <property type="match status" value="1"/>
</dbReference>
<dbReference type="PROSITE" id="PS51683">
    <property type="entry name" value="SAM_OMT_II"/>
    <property type="match status" value="1"/>
</dbReference>
<dbReference type="PANTHER" id="PTHR43712">
    <property type="entry name" value="PUTATIVE (AFU_ORTHOLOGUE AFUA_4G14580)-RELATED"/>
    <property type="match status" value="1"/>
</dbReference>
<dbReference type="EMBL" id="BAAAZG010000029">
    <property type="protein sequence ID" value="GAA4081018.1"/>
    <property type="molecule type" value="Genomic_DNA"/>
</dbReference>
<evidence type="ECO:0000256" key="2">
    <source>
        <dbReference type="ARBA" id="ARBA00022679"/>
    </source>
</evidence>
<keyword evidence="7" id="KW-1185">Reference proteome</keyword>
<dbReference type="GO" id="GO:0032259">
    <property type="term" value="P:methylation"/>
    <property type="evidence" value="ECO:0007669"/>
    <property type="project" value="UniProtKB-KW"/>
</dbReference>
<dbReference type="InterPro" id="IPR001077">
    <property type="entry name" value="COMT_C"/>
</dbReference>
<dbReference type="RefSeq" id="WP_344950656.1">
    <property type="nucleotide sequence ID" value="NZ_BAAAZG010000029.1"/>
</dbReference>
<dbReference type="Gene3D" id="1.10.287.1350">
    <property type="match status" value="1"/>
</dbReference>
<accession>A0ABP7W4T2</accession>
<organism evidence="6 7">
    <name type="scientific">Actinomadura miaoliensis</name>
    <dbReference type="NCBI Taxonomy" id="430685"/>
    <lineage>
        <taxon>Bacteria</taxon>
        <taxon>Bacillati</taxon>
        <taxon>Actinomycetota</taxon>
        <taxon>Actinomycetes</taxon>
        <taxon>Streptosporangiales</taxon>
        <taxon>Thermomonosporaceae</taxon>
        <taxon>Actinomadura</taxon>
    </lineage>
</organism>
<evidence type="ECO:0000259" key="4">
    <source>
        <dbReference type="Pfam" id="PF00891"/>
    </source>
</evidence>
<dbReference type="InterPro" id="IPR036388">
    <property type="entry name" value="WH-like_DNA-bd_sf"/>
</dbReference>
<dbReference type="GO" id="GO:0008168">
    <property type="term" value="F:methyltransferase activity"/>
    <property type="evidence" value="ECO:0007669"/>
    <property type="project" value="UniProtKB-KW"/>
</dbReference>
<dbReference type="Gene3D" id="1.10.10.10">
    <property type="entry name" value="Winged helix-like DNA-binding domain superfamily/Winged helix DNA-binding domain"/>
    <property type="match status" value="1"/>
</dbReference>
<dbReference type="SUPFAM" id="SSF53335">
    <property type="entry name" value="S-adenosyl-L-methionine-dependent methyltransferases"/>
    <property type="match status" value="1"/>
</dbReference>
<evidence type="ECO:0000256" key="1">
    <source>
        <dbReference type="ARBA" id="ARBA00022603"/>
    </source>
</evidence>
<evidence type="ECO:0000259" key="5">
    <source>
        <dbReference type="Pfam" id="PF08100"/>
    </source>
</evidence>